<gene>
    <name evidence="2" type="ORF">LIER_07478</name>
</gene>
<evidence type="ECO:0000313" key="2">
    <source>
        <dbReference type="EMBL" id="GAA0147883.1"/>
    </source>
</evidence>
<dbReference type="EMBL" id="BAABME010001153">
    <property type="protein sequence ID" value="GAA0147883.1"/>
    <property type="molecule type" value="Genomic_DNA"/>
</dbReference>
<keyword evidence="3" id="KW-1185">Reference proteome</keyword>
<protein>
    <recommendedName>
        <fullName evidence="1">Reverse transcriptase domain-containing protein</fullName>
    </recommendedName>
</protein>
<dbReference type="Proteomes" id="UP001454036">
    <property type="component" value="Unassembled WGS sequence"/>
</dbReference>
<dbReference type="PANTHER" id="PTHR46890">
    <property type="entry name" value="NON-LTR RETROLELEMENT REVERSE TRANSCRIPTASE-LIKE PROTEIN-RELATED"/>
    <property type="match status" value="1"/>
</dbReference>
<comment type="caution">
    <text evidence="2">The sequence shown here is derived from an EMBL/GenBank/DDBJ whole genome shotgun (WGS) entry which is preliminary data.</text>
</comment>
<name>A0AAV3P9M0_LITER</name>
<dbReference type="InterPro" id="IPR000477">
    <property type="entry name" value="RT_dom"/>
</dbReference>
<dbReference type="AlphaFoldDB" id="A0AAV3P9M0"/>
<evidence type="ECO:0000313" key="3">
    <source>
        <dbReference type="Proteomes" id="UP001454036"/>
    </source>
</evidence>
<proteinExistence type="predicted"/>
<sequence length="210" mass="24130">MIMLKFGFCRVWVDWAMSFISSVSYNFLIKSVPRGFIRLTRGIRQGDHLSPYLFLICTEGLSCMLREAEMKRTLTGVKISRDCSSITHILFADDTMLFCRANRSESREVLRILGDYEEASGQKINIAKSSVNFDTITGPSTKREVVELLGMKEVADHGKYLGLPSHIGLTKKEVFNFLVSRMEDKMEKCCLKRAKRFRLNLLLRRFPLLS</sequence>
<dbReference type="SUPFAM" id="SSF56672">
    <property type="entry name" value="DNA/RNA polymerases"/>
    <property type="match status" value="1"/>
</dbReference>
<dbReference type="Pfam" id="PF00078">
    <property type="entry name" value="RVT_1"/>
    <property type="match status" value="1"/>
</dbReference>
<dbReference type="InterPro" id="IPR043502">
    <property type="entry name" value="DNA/RNA_pol_sf"/>
</dbReference>
<feature type="domain" description="Reverse transcriptase" evidence="1">
    <location>
        <begin position="1"/>
        <end position="153"/>
    </location>
</feature>
<evidence type="ECO:0000259" key="1">
    <source>
        <dbReference type="PROSITE" id="PS50878"/>
    </source>
</evidence>
<dbReference type="InterPro" id="IPR052343">
    <property type="entry name" value="Retrotransposon-Effector_Assoc"/>
</dbReference>
<accession>A0AAV3P9M0</accession>
<dbReference type="PANTHER" id="PTHR46890:SF48">
    <property type="entry name" value="RNA-DIRECTED DNA POLYMERASE"/>
    <property type="match status" value="1"/>
</dbReference>
<dbReference type="PROSITE" id="PS50878">
    <property type="entry name" value="RT_POL"/>
    <property type="match status" value="1"/>
</dbReference>
<reference evidence="2 3" key="1">
    <citation type="submission" date="2024-01" db="EMBL/GenBank/DDBJ databases">
        <title>The complete chloroplast genome sequence of Lithospermum erythrorhizon: insights into the phylogenetic relationship among Boraginaceae species and the maternal lineages of purple gromwells.</title>
        <authorList>
            <person name="Okada T."/>
            <person name="Watanabe K."/>
        </authorList>
    </citation>
    <scope>NUCLEOTIDE SEQUENCE [LARGE SCALE GENOMIC DNA]</scope>
</reference>
<organism evidence="2 3">
    <name type="scientific">Lithospermum erythrorhizon</name>
    <name type="common">Purple gromwell</name>
    <name type="synonym">Lithospermum officinale var. erythrorhizon</name>
    <dbReference type="NCBI Taxonomy" id="34254"/>
    <lineage>
        <taxon>Eukaryota</taxon>
        <taxon>Viridiplantae</taxon>
        <taxon>Streptophyta</taxon>
        <taxon>Embryophyta</taxon>
        <taxon>Tracheophyta</taxon>
        <taxon>Spermatophyta</taxon>
        <taxon>Magnoliopsida</taxon>
        <taxon>eudicotyledons</taxon>
        <taxon>Gunneridae</taxon>
        <taxon>Pentapetalae</taxon>
        <taxon>asterids</taxon>
        <taxon>lamiids</taxon>
        <taxon>Boraginales</taxon>
        <taxon>Boraginaceae</taxon>
        <taxon>Boraginoideae</taxon>
        <taxon>Lithospermeae</taxon>
        <taxon>Lithospermum</taxon>
    </lineage>
</organism>